<sequence length="597" mass="61881">MALGRRLTHPLTAFALAFGGAASAQALDDLLPAETFFALGMRDLAGASAYLEDFGAAFERLGVADALVALGASGEAALNDMTGGAMTGGEVTGSADFGEADLDEAEKRLRALATLDVFGQEAWIGLSATPYNPVPAAVLLTRLTPEGAEEVRALLDDPELGNGAEVQTFEESGYTFSQVTLGTDGPVPVLAYALADDVLALATNPDELRGVLRRLSGADEPNFAASAGFESTLGTLEAGTFYGYLDYARIAEAVGPYSQGLGFDRLATRLSEALATAGRVGGVARLTEAALETQSVQVLDEAGGDAQLYALLSDDTPAQTDVLVPPEALSASVSARDLSGWYDYLNALALSVPELGGDLDSLLLSIVGVNLRDTVFNWTGRQIVTMSTGFGEVIQPGVPSNNLLGESVYLLEATNENAAERGLGTLLTNLSQTLAAFSNPQGVGTSEAQTEEIAGVTVTRYEIADGITLLYAVAGGYAIVATSEDAMQRALAAQSEGAGVPLSELLGDVPEGATAVSYADGRRTFEGLAAQLSNQLQLAAGMGGAGTLDFDAVDEASEALEAFFAFVAERLGPSTGYSERAEGTIRSFSEAEVRWRQ</sequence>
<keyword evidence="1" id="KW-0732">Signal</keyword>
<dbReference type="KEGG" id="tra:Trad_2561"/>
<feature type="chain" id="PRO_5003094556" description="DUF3352 domain-containing protein" evidence="1">
    <location>
        <begin position="27"/>
        <end position="597"/>
    </location>
</feature>
<evidence type="ECO:0000256" key="1">
    <source>
        <dbReference type="SAM" id="SignalP"/>
    </source>
</evidence>
<organism evidence="2 3">
    <name type="scientific">Truepera radiovictrix (strain DSM 17093 / CIP 108686 / LMG 22925 / RQ-24)</name>
    <dbReference type="NCBI Taxonomy" id="649638"/>
    <lineage>
        <taxon>Bacteria</taxon>
        <taxon>Thermotogati</taxon>
        <taxon>Deinococcota</taxon>
        <taxon>Deinococci</taxon>
        <taxon>Trueperales</taxon>
        <taxon>Trueperaceae</taxon>
        <taxon>Truepera</taxon>
    </lineage>
</organism>
<evidence type="ECO:0000313" key="2">
    <source>
        <dbReference type="EMBL" id="ADI15667.1"/>
    </source>
</evidence>
<dbReference type="Proteomes" id="UP000000379">
    <property type="component" value="Chromosome"/>
</dbReference>
<proteinExistence type="predicted"/>
<protein>
    <recommendedName>
        <fullName evidence="4">DUF3352 domain-containing protein</fullName>
    </recommendedName>
</protein>
<reference evidence="3" key="1">
    <citation type="submission" date="2010-05" db="EMBL/GenBank/DDBJ databases">
        <title>The complete genome of Truepera radiovictris DSM 17093.</title>
        <authorList>
            <consortium name="US DOE Joint Genome Institute (JGI-PGF)"/>
            <person name="Lucas S."/>
            <person name="Copeland A."/>
            <person name="Lapidus A."/>
            <person name="Glavina del Rio T."/>
            <person name="Dalin E."/>
            <person name="Tice H."/>
            <person name="Bruce D."/>
            <person name="Goodwin L."/>
            <person name="Pitluck S."/>
            <person name="Kyrpides N."/>
            <person name="Mavromatis K."/>
            <person name="Ovchinnikova G."/>
            <person name="Munk A.C."/>
            <person name="Detter J.C."/>
            <person name="Han C."/>
            <person name="Tapia R."/>
            <person name="Land M."/>
            <person name="Hauser L."/>
            <person name="Markowitz V."/>
            <person name="Cheng J.-F."/>
            <person name="Hugenholtz P."/>
            <person name="Woyke T."/>
            <person name="Wu D."/>
            <person name="Tindall B."/>
            <person name="Pomrenke H.G."/>
            <person name="Brambilla E."/>
            <person name="Klenk H.-P."/>
            <person name="Eisen J.A."/>
        </authorList>
    </citation>
    <scope>NUCLEOTIDE SEQUENCE [LARGE SCALE GENOMIC DNA]</scope>
    <source>
        <strain evidence="3">DSM 17093 / CIP 108686 / LMG 22925 / RQ-24</strain>
    </source>
</reference>
<dbReference type="EMBL" id="CP002049">
    <property type="protein sequence ID" value="ADI15667.1"/>
    <property type="molecule type" value="Genomic_DNA"/>
</dbReference>
<dbReference type="AlphaFoldDB" id="D7CTX0"/>
<accession>D7CTX0</accession>
<evidence type="ECO:0008006" key="4">
    <source>
        <dbReference type="Google" id="ProtNLM"/>
    </source>
</evidence>
<dbReference type="HOGENOM" id="CLU_457029_0_0_0"/>
<reference evidence="2 3" key="2">
    <citation type="journal article" date="2011" name="Stand. Genomic Sci.">
        <title>Complete genome sequence of Truepera radiovictrix type strain (RQ-24).</title>
        <authorList>
            <person name="Ivanova N."/>
            <person name="Rohde C."/>
            <person name="Munk C."/>
            <person name="Nolan M."/>
            <person name="Lucas S."/>
            <person name="Del Rio T.G."/>
            <person name="Tice H."/>
            <person name="Deshpande S."/>
            <person name="Cheng J.F."/>
            <person name="Tapia R."/>
            <person name="Han C."/>
            <person name="Goodwin L."/>
            <person name="Pitluck S."/>
            <person name="Liolios K."/>
            <person name="Mavromatis K."/>
            <person name="Mikhailova N."/>
            <person name="Pati A."/>
            <person name="Chen A."/>
            <person name="Palaniappan K."/>
            <person name="Land M."/>
            <person name="Hauser L."/>
            <person name="Chang Y.J."/>
            <person name="Jeffries C.D."/>
            <person name="Brambilla E."/>
            <person name="Rohde M."/>
            <person name="Goker M."/>
            <person name="Tindall B.J."/>
            <person name="Woyke T."/>
            <person name="Bristow J."/>
            <person name="Eisen J.A."/>
            <person name="Markowitz V."/>
            <person name="Hugenholtz P."/>
            <person name="Kyrpides N.C."/>
            <person name="Klenk H.P."/>
            <person name="Lapidus A."/>
        </authorList>
    </citation>
    <scope>NUCLEOTIDE SEQUENCE [LARGE SCALE GENOMIC DNA]</scope>
    <source>
        <strain evidence="3">DSM 17093 / CIP 108686 / LMG 22925 / RQ-24</strain>
    </source>
</reference>
<gene>
    <name evidence="2" type="ordered locus">Trad_2561</name>
</gene>
<dbReference type="RefSeq" id="WP_013179028.1">
    <property type="nucleotide sequence ID" value="NC_014221.1"/>
</dbReference>
<name>D7CTX0_TRURR</name>
<evidence type="ECO:0000313" key="3">
    <source>
        <dbReference type="Proteomes" id="UP000000379"/>
    </source>
</evidence>
<keyword evidence="3" id="KW-1185">Reference proteome</keyword>
<feature type="signal peptide" evidence="1">
    <location>
        <begin position="1"/>
        <end position="26"/>
    </location>
</feature>